<sequence>MLPTGIVSGPDIMECFPNSIFHLYDGKEGVYLLVYADDLILIVSGRSDLERRTQENINIFAEWAKKHKLQISANKTNALVIGRKRPLLRNPCLRTDGVSLECVIIDSKLSWLPYLKHMKQRITALKNSMKMTT</sequence>
<dbReference type="PROSITE" id="PS50878">
    <property type="entry name" value="RT_POL"/>
    <property type="match status" value="1"/>
</dbReference>
<evidence type="ECO:0000313" key="2">
    <source>
        <dbReference type="EMBL" id="KFM63979.1"/>
    </source>
</evidence>
<feature type="domain" description="Reverse transcriptase" evidence="1">
    <location>
        <begin position="1"/>
        <end position="116"/>
    </location>
</feature>
<gene>
    <name evidence="2" type="ORF">X975_11064</name>
</gene>
<keyword evidence="3" id="KW-1185">Reference proteome</keyword>
<name>A0A087TFU0_STEMI</name>
<dbReference type="SUPFAM" id="SSF56672">
    <property type="entry name" value="DNA/RNA polymerases"/>
    <property type="match status" value="1"/>
</dbReference>
<feature type="non-terminal residue" evidence="2">
    <location>
        <position position="133"/>
    </location>
</feature>
<dbReference type="EMBL" id="KK115026">
    <property type="protein sequence ID" value="KFM63979.1"/>
    <property type="molecule type" value="Genomic_DNA"/>
</dbReference>
<organism evidence="2 3">
    <name type="scientific">Stegodyphus mimosarum</name>
    <name type="common">African social velvet spider</name>
    <dbReference type="NCBI Taxonomy" id="407821"/>
    <lineage>
        <taxon>Eukaryota</taxon>
        <taxon>Metazoa</taxon>
        <taxon>Ecdysozoa</taxon>
        <taxon>Arthropoda</taxon>
        <taxon>Chelicerata</taxon>
        <taxon>Arachnida</taxon>
        <taxon>Araneae</taxon>
        <taxon>Araneomorphae</taxon>
        <taxon>Entelegynae</taxon>
        <taxon>Eresoidea</taxon>
        <taxon>Eresidae</taxon>
        <taxon>Stegodyphus</taxon>
    </lineage>
</organism>
<evidence type="ECO:0000313" key="3">
    <source>
        <dbReference type="Proteomes" id="UP000054359"/>
    </source>
</evidence>
<dbReference type="GO" id="GO:0071897">
    <property type="term" value="P:DNA biosynthetic process"/>
    <property type="evidence" value="ECO:0007669"/>
    <property type="project" value="UniProtKB-ARBA"/>
</dbReference>
<dbReference type="Proteomes" id="UP000054359">
    <property type="component" value="Unassembled WGS sequence"/>
</dbReference>
<dbReference type="Pfam" id="PF00078">
    <property type="entry name" value="RVT_1"/>
    <property type="match status" value="1"/>
</dbReference>
<evidence type="ECO:0000259" key="1">
    <source>
        <dbReference type="PROSITE" id="PS50878"/>
    </source>
</evidence>
<dbReference type="AlphaFoldDB" id="A0A087TFU0"/>
<reference evidence="2 3" key="1">
    <citation type="submission" date="2013-11" db="EMBL/GenBank/DDBJ databases">
        <title>Genome sequencing of Stegodyphus mimosarum.</title>
        <authorList>
            <person name="Bechsgaard J."/>
        </authorList>
    </citation>
    <scope>NUCLEOTIDE SEQUENCE [LARGE SCALE GENOMIC DNA]</scope>
</reference>
<dbReference type="OrthoDB" id="6515318at2759"/>
<dbReference type="InterPro" id="IPR000477">
    <property type="entry name" value="RT_dom"/>
</dbReference>
<proteinExistence type="predicted"/>
<dbReference type="InterPro" id="IPR043502">
    <property type="entry name" value="DNA/RNA_pol_sf"/>
</dbReference>
<accession>A0A087TFU0</accession>
<protein>
    <recommendedName>
        <fullName evidence="1">Reverse transcriptase domain-containing protein</fullName>
    </recommendedName>
</protein>